<dbReference type="KEGG" id="rsa:RSal33209_0441"/>
<name>A9WM11_RENSM</name>
<accession>A9WM11</accession>
<dbReference type="HOGENOM" id="CLU_2131471_0_0_11"/>
<dbReference type="STRING" id="288705.RSal33209_0441"/>
<reference evidence="2" key="1">
    <citation type="journal article" date="2008" name="J. Bacteriol.">
        <title>Genome sequence of the fish pathogen Renibacterium salmoninarum suggests reductive evolution away from an environmental Arthrobacter ancestor.</title>
        <authorList>
            <person name="Wiens G.D."/>
            <person name="Rockey D.D."/>
            <person name="Wu Z."/>
            <person name="Chang J."/>
            <person name="Levy R."/>
            <person name="Crane S."/>
            <person name="Chen D.S."/>
            <person name="Capri G.R."/>
            <person name="Burnett J.R."/>
            <person name="Sudheesh P.S."/>
            <person name="Schipma M.J."/>
            <person name="Burd H."/>
            <person name="Bhattacharyya A."/>
            <person name="Rhodes L.D."/>
            <person name="Kaul R."/>
            <person name="Strom M.S."/>
        </authorList>
    </citation>
    <scope>NUCLEOTIDE SEQUENCE [LARGE SCALE GENOMIC DNA]</scope>
    <source>
        <strain evidence="2">ATCC 33209 / DSM 20767 / JCM 11484 / NBRC 15589 / NCIMB 2235</strain>
    </source>
</reference>
<organism evidence="1 2">
    <name type="scientific">Renibacterium salmoninarum (strain ATCC 33209 / DSM 20767 / JCM 11484 / NBRC 15589 / NCIMB 2235)</name>
    <dbReference type="NCBI Taxonomy" id="288705"/>
    <lineage>
        <taxon>Bacteria</taxon>
        <taxon>Bacillati</taxon>
        <taxon>Actinomycetota</taxon>
        <taxon>Actinomycetes</taxon>
        <taxon>Micrococcales</taxon>
        <taxon>Micrococcaceae</taxon>
        <taxon>Renibacterium</taxon>
    </lineage>
</organism>
<dbReference type="AlphaFoldDB" id="A9WM11"/>
<evidence type="ECO:0000313" key="2">
    <source>
        <dbReference type="Proteomes" id="UP000002007"/>
    </source>
</evidence>
<gene>
    <name evidence="1" type="ordered locus">RSal33209_0441</name>
</gene>
<sequence>MSMPGPLSELLALAGTAVLGLALLVRTGLEGEADVGLELVAVLDSVVADSLGLGSSSVAGTVSSGWVIGTVGSGYRFSGCCTGTICSATDAGVGVFDGAPVSLLTAVGLLEGL</sequence>
<dbReference type="EMBL" id="CP000910">
    <property type="protein sequence ID" value="ABY22192.1"/>
    <property type="molecule type" value="Genomic_DNA"/>
</dbReference>
<keyword evidence="2" id="KW-1185">Reference proteome</keyword>
<evidence type="ECO:0000313" key="1">
    <source>
        <dbReference type="EMBL" id="ABY22192.1"/>
    </source>
</evidence>
<proteinExistence type="predicted"/>
<protein>
    <submittedName>
        <fullName evidence="1">Uncharacterized protein</fullName>
    </submittedName>
</protein>
<dbReference type="Proteomes" id="UP000002007">
    <property type="component" value="Chromosome"/>
</dbReference>